<dbReference type="Proteomes" id="UP000186096">
    <property type="component" value="Unassembled WGS sequence"/>
</dbReference>
<dbReference type="PANTHER" id="PTHR22946:SF0">
    <property type="entry name" value="DIENELACTONE HYDROLASE DOMAIN-CONTAINING PROTEIN"/>
    <property type="match status" value="1"/>
</dbReference>
<sequence length="244" mass="25481">MCSIVLIVPVPLGRARPRGADVMSEVELSVRMPVGDVVLDADVAVPREARGAVLFAHGSGSGRHSPRNRYVARELQRAGLATVLADLLTVEEERVDALTGHLRFDIGLLADRVGALADRLPEDEVVGGLPVGLFGASTGAAAALVAAATRPGGVRAVVSRGGRPDLAAGALGSVRQPTLLIVGERDPVVLDLNREAMRAMTAPVRLEIVPRATHLFEEPGALETVARLARDWFLDHLAGGAASA</sequence>
<accession>A0A1N6UM72</accession>
<evidence type="ECO:0000256" key="1">
    <source>
        <dbReference type="ARBA" id="ARBA00008645"/>
    </source>
</evidence>
<evidence type="ECO:0000313" key="4">
    <source>
        <dbReference type="Proteomes" id="UP000186096"/>
    </source>
</evidence>
<dbReference type="AlphaFoldDB" id="A0A1N6UM72"/>
<organism evidence="3 4">
    <name type="scientific">Microbispora rosea</name>
    <dbReference type="NCBI Taxonomy" id="58117"/>
    <lineage>
        <taxon>Bacteria</taxon>
        <taxon>Bacillati</taxon>
        <taxon>Actinomycetota</taxon>
        <taxon>Actinomycetes</taxon>
        <taxon>Streptosporangiales</taxon>
        <taxon>Streptosporangiaceae</taxon>
        <taxon>Microbispora</taxon>
    </lineage>
</organism>
<dbReference type="EMBL" id="FTNI01000003">
    <property type="protein sequence ID" value="SIQ66396.1"/>
    <property type="molecule type" value="Genomic_DNA"/>
</dbReference>
<comment type="similarity">
    <text evidence="1">Belongs to the AB hydrolase superfamily.</text>
</comment>
<dbReference type="Pfam" id="PF01738">
    <property type="entry name" value="DLH"/>
    <property type="match status" value="1"/>
</dbReference>
<evidence type="ECO:0000259" key="2">
    <source>
        <dbReference type="Pfam" id="PF01738"/>
    </source>
</evidence>
<dbReference type="SUPFAM" id="SSF53474">
    <property type="entry name" value="alpha/beta-Hydrolases"/>
    <property type="match status" value="1"/>
</dbReference>
<name>A0A1N6UM72_9ACTN</name>
<gene>
    <name evidence="3" type="ORF">SAMN05421833_10370</name>
</gene>
<dbReference type="Gene3D" id="3.40.50.1820">
    <property type="entry name" value="alpha/beta hydrolase"/>
    <property type="match status" value="1"/>
</dbReference>
<proteinExistence type="inferred from homology"/>
<dbReference type="InterPro" id="IPR002925">
    <property type="entry name" value="Dienelactn_hydro"/>
</dbReference>
<protein>
    <submittedName>
        <fullName evidence="3">Dienelactone hydrolase family protein</fullName>
    </submittedName>
</protein>
<feature type="domain" description="Dienelactone hydrolase" evidence="2">
    <location>
        <begin position="68"/>
        <end position="221"/>
    </location>
</feature>
<evidence type="ECO:0000313" key="3">
    <source>
        <dbReference type="EMBL" id="SIQ66396.1"/>
    </source>
</evidence>
<dbReference type="STRING" id="58117.SAMN05421833_10370"/>
<dbReference type="InterPro" id="IPR029058">
    <property type="entry name" value="AB_hydrolase_fold"/>
</dbReference>
<dbReference type="InterPro" id="IPR050261">
    <property type="entry name" value="FrsA_esterase"/>
</dbReference>
<keyword evidence="4" id="KW-1185">Reference proteome</keyword>
<reference evidence="4" key="1">
    <citation type="submission" date="2017-01" db="EMBL/GenBank/DDBJ databases">
        <authorList>
            <person name="Varghese N."/>
            <person name="Submissions S."/>
        </authorList>
    </citation>
    <scope>NUCLEOTIDE SEQUENCE [LARGE SCALE GENOMIC DNA]</scope>
    <source>
        <strain evidence="4">ATCC 12950</strain>
    </source>
</reference>
<dbReference type="PANTHER" id="PTHR22946">
    <property type="entry name" value="DIENELACTONE HYDROLASE DOMAIN-CONTAINING PROTEIN-RELATED"/>
    <property type="match status" value="1"/>
</dbReference>
<dbReference type="GO" id="GO:0016787">
    <property type="term" value="F:hydrolase activity"/>
    <property type="evidence" value="ECO:0007669"/>
    <property type="project" value="UniProtKB-KW"/>
</dbReference>
<keyword evidence="3" id="KW-0378">Hydrolase</keyword>